<proteinExistence type="predicted"/>
<dbReference type="InterPro" id="IPR007921">
    <property type="entry name" value="CHAP_dom"/>
</dbReference>
<dbReference type="Pfam" id="PF05257">
    <property type="entry name" value="CHAP"/>
    <property type="match status" value="1"/>
</dbReference>
<dbReference type="EMBL" id="CP114052">
    <property type="protein sequence ID" value="WAW15459.1"/>
    <property type="molecule type" value="Genomic_DNA"/>
</dbReference>
<organism evidence="4 5">
    <name type="scientific">Peptostreptococcus equinus</name>
    <dbReference type="NCBI Taxonomy" id="3003601"/>
    <lineage>
        <taxon>Bacteria</taxon>
        <taxon>Bacillati</taxon>
        <taxon>Bacillota</taxon>
        <taxon>Clostridia</taxon>
        <taxon>Peptostreptococcales</taxon>
        <taxon>Peptostreptococcaceae</taxon>
        <taxon>Peptostreptococcus</taxon>
    </lineage>
</organism>
<dbReference type="SUPFAM" id="SSF69279">
    <property type="entry name" value="Phage tail proteins"/>
    <property type="match status" value="1"/>
</dbReference>
<reference evidence="4" key="1">
    <citation type="submission" date="2022-12" db="EMBL/GenBank/DDBJ databases">
        <title>Peptostreptococcus.</title>
        <authorList>
            <person name="Lee S.H."/>
        </authorList>
    </citation>
    <scope>NUCLEOTIDE SEQUENCE</scope>
    <source>
        <strain evidence="4">CBA3647</strain>
    </source>
</reference>
<dbReference type="Proteomes" id="UP001164187">
    <property type="component" value="Chromosome"/>
</dbReference>
<feature type="domain" description="Peptidase C51" evidence="2">
    <location>
        <begin position="560"/>
        <end position="646"/>
    </location>
</feature>
<evidence type="ECO:0000313" key="5">
    <source>
        <dbReference type="Proteomes" id="UP001164187"/>
    </source>
</evidence>
<evidence type="ECO:0000259" key="2">
    <source>
        <dbReference type="Pfam" id="PF05257"/>
    </source>
</evidence>
<evidence type="ECO:0000256" key="1">
    <source>
        <dbReference type="SAM" id="MobiDB-lite"/>
    </source>
</evidence>
<name>A0ABY7JQ37_9FIRM</name>
<dbReference type="RefSeq" id="WP_269312132.1">
    <property type="nucleotide sequence ID" value="NZ_CP114052.1"/>
</dbReference>
<evidence type="ECO:0000259" key="3">
    <source>
        <dbReference type="Pfam" id="PF24032"/>
    </source>
</evidence>
<evidence type="ECO:0000313" key="4">
    <source>
        <dbReference type="EMBL" id="WAW15459.1"/>
    </source>
</evidence>
<keyword evidence="5" id="KW-1185">Reference proteome</keyword>
<feature type="domain" description="YqbQ/XkdQ" evidence="3">
    <location>
        <begin position="34"/>
        <end position="324"/>
    </location>
</feature>
<feature type="compositionally biased region" description="Basic and acidic residues" evidence="1">
    <location>
        <begin position="339"/>
        <end position="349"/>
    </location>
</feature>
<accession>A0ABY7JQ37</accession>
<dbReference type="Gene3D" id="3.90.1720.10">
    <property type="entry name" value="endopeptidase domain like (from Nostoc punctiforme)"/>
    <property type="match status" value="1"/>
</dbReference>
<dbReference type="InterPro" id="IPR038765">
    <property type="entry name" value="Papain-like_cys_pep_sf"/>
</dbReference>
<feature type="region of interest" description="Disordered" evidence="1">
    <location>
        <begin position="336"/>
        <end position="355"/>
    </location>
</feature>
<dbReference type="InterPro" id="IPR056937">
    <property type="entry name" value="YqbQ/XkdQ"/>
</dbReference>
<sequence>MTIENRNMHTTNCDVFIDHNKEVYQVNVADGLEIAWERKGVPGKCTFTLVQEDTDKVEFEEGDKVRVRISQTWMFFGFIFTKQRAADKLIKITCYDQLRYLKNKESVIFNNKSVGQIVKMIANDRHLNIGEIQDSTHKIPTMVKENSSFFDIIMNAMERTTEATGEMFILYDHFGKLTLKSLKSMYKNIVIDNSVIENFDYESTIDKQTYNMVRVSVKSGKDGAEVYYTKGDQKNIDRWGELQLTTKADNTFQAVTVAAKNLELYNSKTKTLRIKKAMGAVEIIAGSIIIVNLDLGDMKLAKNMVVDAVTHRVEDGLYSMDLDLIGGEFVSTRGVTQDGEVKKEKEKNNGDTLSNKSLADKDWGHGITPAMINNVLKGKLAGKGEMYVKFGNAYGVNPLLVALIQRMECGPNFDSRVARECNNFGGINSDPDYKQKSGRHVIYPSVDVGIERHFRLLGVKYLYDWGKKSIEAILNMYAPSFENNTNGYIASMKSWYRQFSGREWSNSLLGKGVASVEEARRRMQPISSTSTAVDIKEGNMAIVNEAMKHIGKNKFVSWFYPGLWCADFVTYCLKQSGQYKFSSRTSSCVTLASYYKSAGKLVMGTNYTPKPGDTIFFKSSRTANWTNHVGIVKEVSNGRIITIEGNTSHDSKGYSNGGWVASHSYGKTGISYARIVAYGKNS</sequence>
<dbReference type="Pfam" id="PF24032">
    <property type="entry name" value="YQBQ"/>
    <property type="match status" value="1"/>
</dbReference>
<dbReference type="SUPFAM" id="SSF54001">
    <property type="entry name" value="Cysteine proteinases"/>
    <property type="match status" value="1"/>
</dbReference>
<gene>
    <name evidence="4" type="ORF">O0R46_03165</name>
</gene>
<protein>
    <submittedName>
        <fullName evidence="4">CHAP domain-containing protein</fullName>
    </submittedName>
</protein>